<keyword evidence="3" id="KW-0812">Transmembrane</keyword>
<protein>
    <submittedName>
        <fullName evidence="4">Class D sortase</fullName>
    </submittedName>
</protein>
<feature type="active site" description="Acyl-thioester intermediate" evidence="2">
    <location>
        <position position="170"/>
    </location>
</feature>
<dbReference type="InterPro" id="IPR053525">
    <property type="entry name" value="Sortase_D"/>
</dbReference>
<keyword evidence="1" id="KW-0378">Hydrolase</keyword>
<keyword evidence="3" id="KW-0472">Membrane</keyword>
<reference evidence="4 5" key="1">
    <citation type="submission" date="2019-11" db="EMBL/GenBank/DDBJ databases">
        <title>Terrilactibacillus tamarindus sp. nov. BCM23-1 isolated from bark of Tamarindus indica.</title>
        <authorList>
            <person name="Kingkaew E."/>
            <person name="Tanasupawat S."/>
        </authorList>
    </citation>
    <scope>NUCLEOTIDE SEQUENCE [LARGE SCALE GENOMIC DNA]</scope>
    <source>
        <strain evidence="4 5">BCM23-1</strain>
    </source>
</reference>
<comment type="caution">
    <text evidence="4">The sequence shown here is derived from an EMBL/GenBank/DDBJ whole genome shotgun (WGS) entry which is preliminary data.</text>
</comment>
<name>A0A6N8CVW8_9BACI</name>
<dbReference type="GO" id="GO:0016787">
    <property type="term" value="F:hydrolase activity"/>
    <property type="evidence" value="ECO:0007669"/>
    <property type="project" value="UniProtKB-KW"/>
</dbReference>
<accession>A0A6N8CVW8</accession>
<keyword evidence="5" id="KW-1185">Reference proteome</keyword>
<dbReference type="Pfam" id="PF04203">
    <property type="entry name" value="Sortase"/>
    <property type="match status" value="1"/>
</dbReference>
<evidence type="ECO:0000256" key="1">
    <source>
        <dbReference type="ARBA" id="ARBA00022801"/>
    </source>
</evidence>
<feature type="transmembrane region" description="Helical" evidence="3">
    <location>
        <begin position="7"/>
        <end position="27"/>
    </location>
</feature>
<dbReference type="InterPro" id="IPR023365">
    <property type="entry name" value="Sortase_dom-sf"/>
</dbReference>
<keyword evidence="3" id="KW-1133">Transmembrane helix</keyword>
<dbReference type="EMBL" id="WNHB01000017">
    <property type="protein sequence ID" value="MTT32566.1"/>
    <property type="molecule type" value="Genomic_DNA"/>
</dbReference>
<dbReference type="SUPFAM" id="SSF63817">
    <property type="entry name" value="Sortase"/>
    <property type="match status" value="1"/>
</dbReference>
<evidence type="ECO:0000313" key="5">
    <source>
        <dbReference type="Proteomes" id="UP000440978"/>
    </source>
</evidence>
<evidence type="ECO:0000313" key="4">
    <source>
        <dbReference type="EMBL" id="MTT32566.1"/>
    </source>
</evidence>
<evidence type="ECO:0000256" key="2">
    <source>
        <dbReference type="PIRSR" id="PIRSR605754-1"/>
    </source>
</evidence>
<dbReference type="NCBIfam" id="TIGR01076">
    <property type="entry name" value="sortase_fam"/>
    <property type="match status" value="1"/>
</dbReference>
<dbReference type="OrthoDB" id="165822at2"/>
<dbReference type="AlphaFoldDB" id="A0A6N8CVW8"/>
<dbReference type="InterPro" id="IPR041999">
    <property type="entry name" value="Sortase_D_1"/>
</dbReference>
<gene>
    <name evidence="4" type="ORF">GMB86_11160</name>
</gene>
<dbReference type="CDD" id="cd05828">
    <property type="entry name" value="Sortase_D_1"/>
    <property type="match status" value="1"/>
</dbReference>
<organism evidence="4 5">
    <name type="scientific">Terrilactibacillus tamarindi</name>
    <dbReference type="NCBI Taxonomy" id="2599694"/>
    <lineage>
        <taxon>Bacteria</taxon>
        <taxon>Bacillati</taxon>
        <taxon>Bacillota</taxon>
        <taxon>Bacilli</taxon>
        <taxon>Bacillales</taxon>
        <taxon>Bacillaceae</taxon>
        <taxon>Terrilactibacillus</taxon>
    </lineage>
</organism>
<sequence>MFMKNKALILCIVGAGIMLYAGFQMLWTRYHERVTLNDIQSSLSQSKGNKNVPQKPFEPKKGEGFGTLTIPKLKKILPIVEGANPDDLAKGVGHVTGTSFPTMHDQIVLSGHRDTVFRHVGELKKGDSLIIKLDYGEFKYNIQKMSIVSSEETSIIHSTKPHEELVLTTCYPFYYIGNAPKRYIIYATPDQE</sequence>
<dbReference type="NCBIfam" id="NF033746">
    <property type="entry name" value="class_D_sortase"/>
    <property type="match status" value="1"/>
</dbReference>
<dbReference type="Proteomes" id="UP000440978">
    <property type="component" value="Unassembled WGS sequence"/>
</dbReference>
<proteinExistence type="predicted"/>
<feature type="active site" description="Proton donor/acceptor" evidence="2">
    <location>
        <position position="112"/>
    </location>
</feature>
<evidence type="ECO:0000256" key="3">
    <source>
        <dbReference type="SAM" id="Phobius"/>
    </source>
</evidence>
<dbReference type="InterPro" id="IPR005754">
    <property type="entry name" value="Sortase"/>
</dbReference>
<dbReference type="Gene3D" id="2.40.260.10">
    <property type="entry name" value="Sortase"/>
    <property type="match status" value="1"/>
</dbReference>